<gene>
    <name evidence="1" type="ORF">ACFFHT_05745</name>
</gene>
<accession>A0ABV6HW02</accession>
<evidence type="ECO:0000313" key="2">
    <source>
        <dbReference type="Proteomes" id="UP001589769"/>
    </source>
</evidence>
<dbReference type="EMBL" id="JBHLWA010000026">
    <property type="protein sequence ID" value="MFC0323061.1"/>
    <property type="molecule type" value="Genomic_DNA"/>
</dbReference>
<evidence type="ECO:0000313" key="1">
    <source>
        <dbReference type="EMBL" id="MFC0323061.1"/>
    </source>
</evidence>
<keyword evidence="2" id="KW-1185">Reference proteome</keyword>
<proteinExistence type="predicted"/>
<organism evidence="1 2">
    <name type="scientific">Gallibacterium melopsittaci</name>
    <dbReference type="NCBI Taxonomy" id="516063"/>
    <lineage>
        <taxon>Bacteria</taxon>
        <taxon>Pseudomonadati</taxon>
        <taxon>Pseudomonadota</taxon>
        <taxon>Gammaproteobacteria</taxon>
        <taxon>Pasteurellales</taxon>
        <taxon>Pasteurellaceae</taxon>
        <taxon>Gallibacterium</taxon>
    </lineage>
</organism>
<protein>
    <submittedName>
        <fullName evidence="1">Three component ABC system middle component</fullName>
    </submittedName>
</protein>
<dbReference type="Proteomes" id="UP001589769">
    <property type="component" value="Unassembled WGS sequence"/>
</dbReference>
<reference evidence="1 2" key="1">
    <citation type="submission" date="2024-09" db="EMBL/GenBank/DDBJ databases">
        <authorList>
            <person name="Sun Q."/>
            <person name="Mori K."/>
        </authorList>
    </citation>
    <scope>NUCLEOTIDE SEQUENCE [LARGE SCALE GENOMIC DNA]</scope>
    <source>
        <strain evidence="1 2">CCM 7538</strain>
    </source>
</reference>
<dbReference type="RefSeq" id="WP_382374322.1">
    <property type="nucleotide sequence ID" value="NZ_JBHLWA010000026.1"/>
</dbReference>
<dbReference type="Pfam" id="PF20131">
    <property type="entry name" value="MC3"/>
    <property type="match status" value="1"/>
</dbReference>
<sequence length="145" mass="16854">MNTIEALYVLKYNPFKYGKYLATFYSKLSGVEQNLLLSPLLIPLLTHPIFKEKIKNCKSTSSLHTIFFSNYKELYDLQERINSFKALTIESIHYCLINEWIKINIDNLSITSEQDVHDIRIAEKLARLLSNHTIQDIYSVLGVKP</sequence>
<dbReference type="InterPro" id="IPR045390">
    <property type="entry name" value="ABC-3C_MC3"/>
</dbReference>
<name>A0ABV6HW02_9PAST</name>
<comment type="caution">
    <text evidence="1">The sequence shown here is derived from an EMBL/GenBank/DDBJ whole genome shotgun (WGS) entry which is preliminary data.</text>
</comment>